<dbReference type="RefSeq" id="WP_052221768.1">
    <property type="nucleotide sequence ID" value="NZ_LHUR01000027.1"/>
</dbReference>
<evidence type="ECO:0000313" key="3">
    <source>
        <dbReference type="EMBL" id="KOA19140.1"/>
    </source>
</evidence>
<gene>
    <name evidence="3" type="ORF">CLHOM_22460</name>
</gene>
<dbReference type="InterPro" id="IPR051785">
    <property type="entry name" value="MMCE/EMCE_epimerase"/>
</dbReference>
<dbReference type="Proteomes" id="UP000037043">
    <property type="component" value="Unassembled WGS sequence"/>
</dbReference>
<dbReference type="STRING" id="36844.SAMN04488501_1062"/>
<dbReference type="EMBL" id="LHUR01000027">
    <property type="protein sequence ID" value="KOA19140.1"/>
    <property type="molecule type" value="Genomic_DNA"/>
</dbReference>
<keyword evidence="1" id="KW-0479">Metal-binding</keyword>
<dbReference type="Pfam" id="PF13669">
    <property type="entry name" value="Glyoxalase_4"/>
    <property type="match status" value="1"/>
</dbReference>
<dbReference type="Gene3D" id="3.10.180.10">
    <property type="entry name" value="2,3-Dihydroxybiphenyl 1,2-Dioxygenase, domain 1"/>
    <property type="match status" value="1"/>
</dbReference>
<dbReference type="GO" id="GO:0046491">
    <property type="term" value="P:L-methylmalonyl-CoA metabolic process"/>
    <property type="evidence" value="ECO:0007669"/>
    <property type="project" value="TreeGrafter"/>
</dbReference>
<evidence type="ECO:0000313" key="4">
    <source>
        <dbReference type="Proteomes" id="UP000037043"/>
    </source>
</evidence>
<dbReference type="PANTHER" id="PTHR43048:SF3">
    <property type="entry name" value="METHYLMALONYL-COA EPIMERASE, MITOCHONDRIAL"/>
    <property type="match status" value="1"/>
</dbReference>
<comment type="caution">
    <text evidence="3">The sequence shown here is derived from an EMBL/GenBank/DDBJ whole genome shotgun (WGS) entry which is preliminary data.</text>
</comment>
<reference evidence="4" key="1">
    <citation type="submission" date="2015-08" db="EMBL/GenBank/DDBJ databases">
        <title>Genome sequence of the strict anaerobe Clostridium homopropionicum LuHBu1 (DSM 5847T).</title>
        <authorList>
            <person name="Poehlein A."/>
            <person name="Beck M."/>
            <person name="Schiel-Bengelsdorf B."/>
            <person name="Bengelsdorf F.R."/>
            <person name="Daniel R."/>
            <person name="Duerre P."/>
        </authorList>
    </citation>
    <scope>NUCLEOTIDE SEQUENCE [LARGE SCALE GENOMIC DNA]</scope>
    <source>
        <strain evidence="4">DSM 5847</strain>
    </source>
</reference>
<dbReference type="PANTHER" id="PTHR43048">
    <property type="entry name" value="METHYLMALONYL-COA EPIMERASE"/>
    <property type="match status" value="1"/>
</dbReference>
<protein>
    <recommendedName>
        <fullName evidence="2">VOC domain-containing protein</fullName>
    </recommendedName>
</protein>
<name>A0A0L6Z850_9CLOT</name>
<dbReference type="InterPro" id="IPR029068">
    <property type="entry name" value="Glyas_Bleomycin-R_OHBP_Dase"/>
</dbReference>
<evidence type="ECO:0000256" key="1">
    <source>
        <dbReference type="ARBA" id="ARBA00022723"/>
    </source>
</evidence>
<dbReference type="PROSITE" id="PS51819">
    <property type="entry name" value="VOC"/>
    <property type="match status" value="1"/>
</dbReference>
<evidence type="ECO:0000259" key="2">
    <source>
        <dbReference type="PROSITE" id="PS51819"/>
    </source>
</evidence>
<proteinExistence type="predicted"/>
<dbReference type="PATRIC" id="fig|1121318.3.peg.2257"/>
<organism evidence="3 4">
    <name type="scientific">Clostridium homopropionicum DSM 5847</name>
    <dbReference type="NCBI Taxonomy" id="1121318"/>
    <lineage>
        <taxon>Bacteria</taxon>
        <taxon>Bacillati</taxon>
        <taxon>Bacillota</taxon>
        <taxon>Clostridia</taxon>
        <taxon>Eubacteriales</taxon>
        <taxon>Clostridiaceae</taxon>
        <taxon>Clostridium</taxon>
    </lineage>
</organism>
<feature type="domain" description="VOC" evidence="2">
    <location>
        <begin position="5"/>
        <end position="132"/>
    </location>
</feature>
<dbReference type="SUPFAM" id="SSF54593">
    <property type="entry name" value="Glyoxalase/Bleomycin resistance protein/Dihydroxybiphenyl dioxygenase"/>
    <property type="match status" value="1"/>
</dbReference>
<dbReference type="GO" id="GO:0046872">
    <property type="term" value="F:metal ion binding"/>
    <property type="evidence" value="ECO:0007669"/>
    <property type="project" value="UniProtKB-KW"/>
</dbReference>
<keyword evidence="4" id="KW-1185">Reference proteome</keyword>
<dbReference type="GO" id="GO:0004493">
    <property type="term" value="F:methylmalonyl-CoA epimerase activity"/>
    <property type="evidence" value="ECO:0007669"/>
    <property type="project" value="TreeGrafter"/>
</dbReference>
<sequence length="138" mass="15573">MKPMRMHHVGIILPTMEAAHKFLETFDLEIDYQGYVEAYHADLIFTKYTENNDSPVELIIPKEGVLKEFNGGKGGIAHIAFEVDDVEAVRKEFESKGMEMLEESAVPGTSDIIVNFLRPKYGQGILVEYVQTVGPIKR</sequence>
<dbReference type="AlphaFoldDB" id="A0A0L6Z850"/>
<accession>A0A0L6Z850</accession>
<dbReference type="InterPro" id="IPR037523">
    <property type="entry name" value="VOC_core"/>
</dbReference>